<dbReference type="GO" id="GO:0005509">
    <property type="term" value="F:calcium ion binding"/>
    <property type="evidence" value="ECO:0007669"/>
    <property type="project" value="InterPro"/>
</dbReference>
<dbReference type="PANTHER" id="PTHR10199:SF119">
    <property type="entry name" value="RE20510P"/>
    <property type="match status" value="1"/>
</dbReference>
<dbReference type="Gene3D" id="4.10.1080.10">
    <property type="entry name" value="TSP type-3 repeat"/>
    <property type="match status" value="1"/>
</dbReference>
<dbReference type="PANTHER" id="PTHR10199">
    <property type="entry name" value="THROMBOSPONDIN"/>
    <property type="match status" value="1"/>
</dbReference>
<feature type="compositionally biased region" description="Acidic residues" evidence="1">
    <location>
        <begin position="286"/>
        <end position="309"/>
    </location>
</feature>
<accession>A0AAU8BN79</accession>
<dbReference type="AlphaFoldDB" id="A0AAU8BN79"/>
<reference evidence="2" key="1">
    <citation type="submission" date="2023-01" db="EMBL/GenBank/DDBJ databases">
        <title>Vibrio sp. CB1-14 genome sequencing.</title>
        <authorList>
            <person name="Otstavnykh N."/>
            <person name="Isaeva M."/>
            <person name="Meleshko D."/>
        </authorList>
    </citation>
    <scope>NUCLEOTIDE SEQUENCE</scope>
    <source>
        <strain evidence="2">CB1-14</strain>
    </source>
</reference>
<feature type="region of interest" description="Disordered" evidence="1">
    <location>
        <begin position="217"/>
        <end position="312"/>
    </location>
</feature>
<sequence length="358" mass="38878">MIFGTIYKLKPYAIPLLIDKLINCTNHLYCHNKLDNDIKQKIFKVSLGLFFTVSIYGCNSDNNNSTGNVSAGDAYSVTAIDETEGEVTEPFVMSAPAGESAVTPLTTIVHNSMKKDPSLSKEDAVQKLANELGIESDDVLGDFIAGEGKPKAAYAAEQIVSMGALPESPDDLAEAADQTSTESSKFELVVTAVNQDIKEILDTVSDSQTVEEIKQDLAAIPPQVPPTDSDGDGIPDSIDAFDQDPTEWVDSDQDNLGDNEDDPYPNDSDNDSYANNIDRFPNDATEWFDDDNDGLGDNEDDQSLNDTDNDAIANDTDNCTTVANQDQADFDQDGLGDACDNNVDLTWNVTNWNDATWQ</sequence>
<gene>
    <name evidence="2" type="ORF">PG915_21885</name>
</gene>
<dbReference type="KEGG" id="vck:PG915_21885"/>
<dbReference type="RefSeq" id="WP_353499102.1">
    <property type="nucleotide sequence ID" value="NZ_CP115921.1"/>
</dbReference>
<evidence type="ECO:0000313" key="2">
    <source>
        <dbReference type="EMBL" id="XCD17938.1"/>
    </source>
</evidence>
<organism evidence="2">
    <name type="scientific">Vibrio chaetopteri</name>
    <dbReference type="NCBI Taxonomy" id="3016528"/>
    <lineage>
        <taxon>Bacteria</taxon>
        <taxon>Pseudomonadati</taxon>
        <taxon>Pseudomonadota</taxon>
        <taxon>Gammaproteobacteria</taxon>
        <taxon>Vibrionales</taxon>
        <taxon>Vibrionaceae</taxon>
        <taxon>Vibrio</taxon>
    </lineage>
</organism>
<dbReference type="SUPFAM" id="SSF103647">
    <property type="entry name" value="TSP type-3 repeat"/>
    <property type="match status" value="1"/>
</dbReference>
<name>A0AAU8BN79_9VIBR</name>
<protein>
    <submittedName>
        <fullName evidence="2">Uncharacterized protein</fullName>
    </submittedName>
</protein>
<feature type="compositionally biased region" description="Acidic residues" evidence="1">
    <location>
        <begin position="229"/>
        <end position="270"/>
    </location>
</feature>
<evidence type="ECO:0000256" key="1">
    <source>
        <dbReference type="SAM" id="MobiDB-lite"/>
    </source>
</evidence>
<dbReference type="EMBL" id="CP115921">
    <property type="protein sequence ID" value="XCD17938.1"/>
    <property type="molecule type" value="Genomic_DNA"/>
</dbReference>
<dbReference type="InterPro" id="IPR028974">
    <property type="entry name" value="TSP_type-3_rpt"/>
</dbReference>
<proteinExistence type="predicted"/>